<feature type="binding site" evidence="7">
    <location>
        <position position="274"/>
    </location>
    <ligand>
        <name>carbamoyl phosphate</name>
        <dbReference type="ChEBI" id="CHEBI:58228"/>
    </ligand>
</feature>
<proteinExistence type="inferred from homology"/>
<dbReference type="GO" id="GO:0044205">
    <property type="term" value="P:'de novo' UMP biosynthetic process"/>
    <property type="evidence" value="ECO:0007669"/>
    <property type="project" value="UniProtKB-UniRule"/>
</dbReference>
<comment type="caution">
    <text evidence="10">The sequence shown here is derived from an EMBL/GenBank/DDBJ whole genome shotgun (WGS) entry which is preliminary data.</text>
</comment>
<comment type="pathway">
    <text evidence="1 7">Pyrimidine metabolism; UMP biosynthesis via de novo pathway; (S)-dihydroorotate from bicarbonate: step 2/3.</text>
</comment>
<feature type="domain" description="Aspartate/ornithine carbamoyltransferase carbamoyl-P binding" evidence="9">
    <location>
        <begin position="16"/>
        <end position="158"/>
    </location>
</feature>
<feature type="binding site" evidence="7">
    <location>
        <position position="179"/>
    </location>
    <ligand>
        <name>L-aspartate</name>
        <dbReference type="ChEBI" id="CHEBI:29991"/>
    </ligand>
</feature>
<sequence>MTLPTETPTLERLRHRHLLGLATYSAQEIQLILQTARQFREVLERPIRRVPTLRGVTVVNLFFEPSTRTRISFELAEKRLSADVVNFSTSGSSVVKGETLKDTARNLEAMKIDMVVIRHRSPGAAHFLTRCIDAVVINAGDGAHEHPTQALLDLLTISDHFPSFEGLNVSIIGDIAHSRVARSNIYGLKALGANVTLCGPRTLMPVGIETLGVRVTYRLEEALEGCHVAMALRLQLERQTSGLFPSLREYHARYGIKLEHLERYPDLLIMHPGPVNRGVELASEVVDHERAIILDQVTNGVAVRMAVLYLLAGMPEAAEAA</sequence>
<protein>
    <recommendedName>
        <fullName evidence="7">Aspartate carbamoyltransferase</fullName>
        <ecNumber evidence="7">2.1.3.2</ecNumber>
    </recommendedName>
    <alternativeName>
        <fullName evidence="7">Aspartate transcarbamylase</fullName>
        <shortName evidence="7">ATCase</shortName>
    </alternativeName>
</protein>
<evidence type="ECO:0000259" key="8">
    <source>
        <dbReference type="Pfam" id="PF00185"/>
    </source>
</evidence>
<evidence type="ECO:0000256" key="6">
    <source>
        <dbReference type="ARBA" id="ARBA00048859"/>
    </source>
</evidence>
<dbReference type="EC" id="2.1.3.2" evidence="7"/>
<feature type="domain" description="Aspartate/ornithine carbamoyltransferase Asp/Orn-binding" evidence="8">
    <location>
        <begin position="165"/>
        <end position="311"/>
    </location>
</feature>
<keyword evidence="3 7" id="KW-0808">Transferase</keyword>
<dbReference type="InterPro" id="IPR006130">
    <property type="entry name" value="Asp/Orn_carbamoylTrfase"/>
</dbReference>
<feature type="binding site" evidence="7">
    <location>
        <position position="233"/>
    </location>
    <ligand>
        <name>L-aspartate</name>
        <dbReference type="ChEBI" id="CHEBI:29991"/>
    </ligand>
</feature>
<dbReference type="SUPFAM" id="SSF53671">
    <property type="entry name" value="Aspartate/ornithine carbamoyltransferase"/>
    <property type="match status" value="1"/>
</dbReference>
<feature type="binding site" evidence="7">
    <location>
        <position position="149"/>
    </location>
    <ligand>
        <name>carbamoyl phosphate</name>
        <dbReference type="ChEBI" id="CHEBI:58228"/>
    </ligand>
</feature>
<dbReference type="AlphaFoldDB" id="A0A7V2F5G5"/>
<dbReference type="PANTHER" id="PTHR45753">
    <property type="entry name" value="ORNITHINE CARBAMOYLTRANSFERASE, MITOCHONDRIAL"/>
    <property type="match status" value="1"/>
</dbReference>
<comment type="catalytic activity">
    <reaction evidence="6 7">
        <text>carbamoyl phosphate + L-aspartate = N-carbamoyl-L-aspartate + phosphate + H(+)</text>
        <dbReference type="Rhea" id="RHEA:20013"/>
        <dbReference type="ChEBI" id="CHEBI:15378"/>
        <dbReference type="ChEBI" id="CHEBI:29991"/>
        <dbReference type="ChEBI" id="CHEBI:32814"/>
        <dbReference type="ChEBI" id="CHEBI:43474"/>
        <dbReference type="ChEBI" id="CHEBI:58228"/>
        <dbReference type="EC" id="2.1.3.2"/>
    </reaction>
</comment>
<evidence type="ECO:0000259" key="9">
    <source>
        <dbReference type="Pfam" id="PF02729"/>
    </source>
</evidence>
<dbReference type="GO" id="GO:0006207">
    <property type="term" value="P:'de novo' pyrimidine nucleobase biosynthetic process"/>
    <property type="evidence" value="ECO:0007669"/>
    <property type="project" value="InterPro"/>
</dbReference>
<dbReference type="InterPro" id="IPR036901">
    <property type="entry name" value="Asp/Orn_carbamoylTrfase_sf"/>
</dbReference>
<reference evidence="10" key="1">
    <citation type="journal article" date="2020" name="mSystems">
        <title>Genome- and Community-Level Interaction Insights into Carbon Utilization and Element Cycling Functions of Hydrothermarchaeota in Hydrothermal Sediment.</title>
        <authorList>
            <person name="Zhou Z."/>
            <person name="Liu Y."/>
            <person name="Xu W."/>
            <person name="Pan J."/>
            <person name="Luo Z.H."/>
            <person name="Li M."/>
        </authorList>
    </citation>
    <scope>NUCLEOTIDE SEQUENCE [LARGE SCALE GENOMIC DNA]</scope>
    <source>
        <strain evidence="10">SpSt-143</strain>
    </source>
</reference>
<dbReference type="GO" id="GO:0005829">
    <property type="term" value="C:cytosol"/>
    <property type="evidence" value="ECO:0007669"/>
    <property type="project" value="TreeGrafter"/>
</dbReference>
<dbReference type="NCBIfam" id="NF002032">
    <property type="entry name" value="PRK00856.1"/>
    <property type="match status" value="1"/>
</dbReference>
<feature type="binding site" evidence="7">
    <location>
        <position position="118"/>
    </location>
    <ligand>
        <name>carbamoyl phosphate</name>
        <dbReference type="ChEBI" id="CHEBI:58228"/>
    </ligand>
</feature>
<evidence type="ECO:0000256" key="5">
    <source>
        <dbReference type="ARBA" id="ARBA00043884"/>
    </source>
</evidence>
<gene>
    <name evidence="7" type="primary">pyrB</name>
    <name evidence="10" type="ORF">ENO59_03055</name>
</gene>
<dbReference type="NCBIfam" id="TIGR00670">
    <property type="entry name" value="asp_carb_tr"/>
    <property type="match status" value="1"/>
</dbReference>
<feature type="binding site" evidence="7">
    <location>
        <position position="68"/>
    </location>
    <ligand>
        <name>carbamoyl phosphate</name>
        <dbReference type="ChEBI" id="CHEBI:58228"/>
    </ligand>
</feature>
<evidence type="ECO:0000256" key="4">
    <source>
        <dbReference type="ARBA" id="ARBA00022975"/>
    </source>
</evidence>
<dbReference type="PRINTS" id="PR00100">
    <property type="entry name" value="AOTCASE"/>
</dbReference>
<feature type="binding site" evidence="7">
    <location>
        <position position="146"/>
    </location>
    <ligand>
        <name>carbamoyl phosphate</name>
        <dbReference type="ChEBI" id="CHEBI:58228"/>
    </ligand>
</feature>
<dbReference type="PANTHER" id="PTHR45753:SF6">
    <property type="entry name" value="ASPARTATE CARBAMOYLTRANSFERASE"/>
    <property type="match status" value="1"/>
</dbReference>
<accession>A0A7V2F5G5</accession>
<dbReference type="Gene3D" id="3.40.50.1370">
    <property type="entry name" value="Aspartate/ornithine carbamoyltransferase"/>
    <property type="match status" value="2"/>
</dbReference>
<dbReference type="Pfam" id="PF02729">
    <property type="entry name" value="OTCace_N"/>
    <property type="match status" value="1"/>
</dbReference>
<comment type="subunit">
    <text evidence="7">Heterododecamer (2C3:3R2) of six catalytic PyrB chains organized as two trimers (C3), and six regulatory PyrI chains organized as three dimers (R2).</text>
</comment>
<evidence type="ECO:0000256" key="7">
    <source>
        <dbReference type="HAMAP-Rule" id="MF_00001"/>
    </source>
</evidence>
<dbReference type="PRINTS" id="PR00101">
    <property type="entry name" value="ATCASE"/>
</dbReference>
<dbReference type="Pfam" id="PF00185">
    <property type="entry name" value="OTCace"/>
    <property type="match status" value="1"/>
</dbReference>
<feature type="binding site" evidence="7">
    <location>
        <position position="273"/>
    </location>
    <ligand>
        <name>carbamoyl phosphate</name>
        <dbReference type="ChEBI" id="CHEBI:58228"/>
    </ligand>
</feature>
<dbReference type="GO" id="GO:0004070">
    <property type="term" value="F:aspartate carbamoyltransferase activity"/>
    <property type="evidence" value="ECO:0007669"/>
    <property type="project" value="UniProtKB-UniRule"/>
</dbReference>
<evidence type="ECO:0000256" key="2">
    <source>
        <dbReference type="ARBA" id="ARBA00008896"/>
    </source>
</evidence>
<evidence type="ECO:0000313" key="10">
    <source>
        <dbReference type="EMBL" id="HER95484.1"/>
    </source>
</evidence>
<evidence type="ECO:0000256" key="1">
    <source>
        <dbReference type="ARBA" id="ARBA00004852"/>
    </source>
</evidence>
<dbReference type="HAMAP" id="MF_00001">
    <property type="entry name" value="Asp_carb_tr"/>
    <property type="match status" value="1"/>
</dbReference>
<comment type="similarity">
    <text evidence="2 7">Belongs to the aspartate/ornithine carbamoyltransferase superfamily. ATCase family.</text>
</comment>
<comment type="function">
    <text evidence="5 7">Catalyzes the condensation of carbamoyl phosphate and aspartate to form carbamoyl aspartate and inorganic phosphate, the committed step in the de novo pyrimidine nucleotide biosynthesis pathway.</text>
</comment>
<feature type="binding site" evidence="7">
    <location>
        <position position="69"/>
    </location>
    <ligand>
        <name>carbamoyl phosphate</name>
        <dbReference type="ChEBI" id="CHEBI:58228"/>
    </ligand>
</feature>
<name>A0A7V2F5G5_RHOMR</name>
<dbReference type="GO" id="GO:0006520">
    <property type="term" value="P:amino acid metabolic process"/>
    <property type="evidence" value="ECO:0007669"/>
    <property type="project" value="InterPro"/>
</dbReference>
<dbReference type="UniPathway" id="UPA00070">
    <property type="reaction ID" value="UER00116"/>
</dbReference>
<dbReference type="PROSITE" id="PS00097">
    <property type="entry name" value="CARBAMOYLTRANSFERASE"/>
    <property type="match status" value="1"/>
</dbReference>
<organism evidence="10">
    <name type="scientific">Rhodothermus marinus</name>
    <name type="common">Rhodothermus obamensis</name>
    <dbReference type="NCBI Taxonomy" id="29549"/>
    <lineage>
        <taxon>Bacteria</taxon>
        <taxon>Pseudomonadati</taxon>
        <taxon>Rhodothermota</taxon>
        <taxon>Rhodothermia</taxon>
        <taxon>Rhodothermales</taxon>
        <taxon>Rhodothermaceae</taxon>
        <taxon>Rhodothermus</taxon>
    </lineage>
</organism>
<dbReference type="InterPro" id="IPR006132">
    <property type="entry name" value="Asp/Orn_carbamoyltranf_P-bd"/>
</dbReference>
<dbReference type="InterPro" id="IPR006131">
    <property type="entry name" value="Asp_carbamoyltransf_Asp/Orn-bd"/>
</dbReference>
<keyword evidence="4 7" id="KW-0665">Pyrimidine biosynthesis</keyword>
<evidence type="ECO:0000256" key="3">
    <source>
        <dbReference type="ARBA" id="ARBA00022679"/>
    </source>
</evidence>
<dbReference type="EMBL" id="DSGB01000003">
    <property type="protein sequence ID" value="HER95484.1"/>
    <property type="molecule type" value="Genomic_DNA"/>
</dbReference>
<dbReference type="InterPro" id="IPR002082">
    <property type="entry name" value="Asp_carbamoyltransf"/>
</dbReference>
<feature type="binding site" evidence="7">
    <location>
        <position position="96"/>
    </location>
    <ligand>
        <name>L-aspartate</name>
        <dbReference type="ChEBI" id="CHEBI:29991"/>
    </ligand>
</feature>
<dbReference type="GO" id="GO:0016597">
    <property type="term" value="F:amino acid binding"/>
    <property type="evidence" value="ECO:0007669"/>
    <property type="project" value="InterPro"/>
</dbReference>